<dbReference type="PANTHER" id="PTHR11895:SF76">
    <property type="entry name" value="INDOLEACETAMIDE HYDROLASE"/>
    <property type="match status" value="1"/>
</dbReference>
<dbReference type="NCBIfam" id="NF005686">
    <property type="entry name" value="PRK07486.1"/>
    <property type="match status" value="1"/>
</dbReference>
<protein>
    <recommendedName>
        <fullName evidence="1">Amidase domain-containing protein</fullName>
    </recommendedName>
</protein>
<gene>
    <name evidence="2" type="ORF">PCAR00345_LOCUS16045</name>
</gene>
<accession>A0A7S4EZG8</accession>
<dbReference type="AlphaFoldDB" id="A0A7S4EZG8"/>
<proteinExistence type="predicted"/>
<evidence type="ECO:0000313" key="2">
    <source>
        <dbReference type="EMBL" id="CAE0763433.1"/>
    </source>
</evidence>
<dbReference type="InterPro" id="IPR023631">
    <property type="entry name" value="Amidase_dom"/>
</dbReference>
<evidence type="ECO:0000259" key="1">
    <source>
        <dbReference type="Pfam" id="PF01425"/>
    </source>
</evidence>
<feature type="domain" description="Amidase" evidence="1">
    <location>
        <begin position="25"/>
        <end position="454"/>
    </location>
</feature>
<name>A0A7S4EZG8_CHRCT</name>
<dbReference type="EMBL" id="HBIZ01025337">
    <property type="protein sequence ID" value="CAE0763433.1"/>
    <property type="molecule type" value="Transcribed_RNA"/>
</dbReference>
<sequence length="484" mass="51181">MPPLYSLSAVELVDRLRTGKLSAVELMSETLERISIYNPRINAIVAMRPGDDLRAEAAAADALRASGAPLGALHGLPIAVKDTAEVAGIPWTNGSPIFATRVTETDCIMAARLKAAGAIIIGKTNVPEFAMGSNTYNPVYGITRNPYDLQKTPGGSSGGAAAALAARLVALADGSDMMGSCRNPAAFCNVYGIRPSVGLMPDPSISAGEVRISTIGCLARSVTDIALLLDVQAGAHPHDADSFGPERPFSEAVLSPPQSPRVAWLSDFGGAYAYEAGIPPLCEAAMRLMASKLNAIITPLTPTTPAASLWTAWTTLRSQKMAANYNALYDDPQKRALLKPEAVWEIEMGRALSENDVAHAKALRNEWLDEAARIFASHDFFLLPSAQVFPFDVSQAYPKSIGGTQMDTYHRWMEVSIPASLLGLPALAVPCGQAHGQHMGMQIVAKHGADGALLAFGRAYESAFAEAASISDRAPPPGFGIDEI</sequence>
<organism evidence="2">
    <name type="scientific">Chrysotila carterae</name>
    <name type="common">Marine alga</name>
    <name type="synonym">Syracosphaera carterae</name>
    <dbReference type="NCBI Taxonomy" id="13221"/>
    <lineage>
        <taxon>Eukaryota</taxon>
        <taxon>Haptista</taxon>
        <taxon>Haptophyta</taxon>
        <taxon>Prymnesiophyceae</taxon>
        <taxon>Isochrysidales</taxon>
        <taxon>Isochrysidaceae</taxon>
        <taxon>Chrysotila</taxon>
    </lineage>
</organism>
<dbReference type="PANTHER" id="PTHR11895">
    <property type="entry name" value="TRANSAMIDASE"/>
    <property type="match status" value="1"/>
</dbReference>
<dbReference type="InterPro" id="IPR000120">
    <property type="entry name" value="Amidase"/>
</dbReference>
<dbReference type="Gene3D" id="3.90.1300.10">
    <property type="entry name" value="Amidase signature (AS) domain"/>
    <property type="match status" value="1"/>
</dbReference>
<dbReference type="Pfam" id="PF01425">
    <property type="entry name" value="Amidase"/>
    <property type="match status" value="1"/>
</dbReference>
<reference evidence="2" key="1">
    <citation type="submission" date="2021-01" db="EMBL/GenBank/DDBJ databases">
        <authorList>
            <person name="Corre E."/>
            <person name="Pelletier E."/>
            <person name="Niang G."/>
            <person name="Scheremetjew M."/>
            <person name="Finn R."/>
            <person name="Kale V."/>
            <person name="Holt S."/>
            <person name="Cochrane G."/>
            <person name="Meng A."/>
            <person name="Brown T."/>
            <person name="Cohen L."/>
        </authorList>
    </citation>
    <scope>NUCLEOTIDE SEQUENCE</scope>
    <source>
        <strain evidence="2">CCMP645</strain>
    </source>
</reference>
<dbReference type="InterPro" id="IPR036928">
    <property type="entry name" value="AS_sf"/>
</dbReference>
<dbReference type="SUPFAM" id="SSF75304">
    <property type="entry name" value="Amidase signature (AS) enzymes"/>
    <property type="match status" value="1"/>
</dbReference>
<dbReference type="GO" id="GO:0003824">
    <property type="term" value="F:catalytic activity"/>
    <property type="evidence" value="ECO:0007669"/>
    <property type="project" value="InterPro"/>
</dbReference>